<evidence type="ECO:0000313" key="4">
    <source>
        <dbReference type="EMBL" id="MDP9921443.1"/>
    </source>
</evidence>
<dbReference type="EMBL" id="JAUSRR010000001">
    <property type="protein sequence ID" value="MDP9921443.1"/>
    <property type="molecule type" value="Genomic_DNA"/>
</dbReference>
<name>A0A250DM78_9BURK</name>
<gene>
    <name evidence="3" type="ORF">CKY39_19935</name>
    <name evidence="4" type="ORF">J2W25_000448</name>
</gene>
<dbReference type="RefSeq" id="WP_095745637.1">
    <property type="nucleotide sequence ID" value="NZ_CP023284.1"/>
</dbReference>
<accession>A0A250DM78</accession>
<feature type="domain" description="HTH cro/C1-type" evidence="2">
    <location>
        <begin position="26"/>
        <end position="80"/>
    </location>
</feature>
<dbReference type="Gene3D" id="1.10.260.40">
    <property type="entry name" value="lambda repressor-like DNA-binding domains"/>
    <property type="match status" value="1"/>
</dbReference>
<dbReference type="InterPro" id="IPR010982">
    <property type="entry name" value="Lambda_DNA-bd_dom_sf"/>
</dbReference>
<dbReference type="SUPFAM" id="SSF51182">
    <property type="entry name" value="RmlC-like cupins"/>
    <property type="match status" value="1"/>
</dbReference>
<dbReference type="Gene3D" id="2.60.120.10">
    <property type="entry name" value="Jelly Rolls"/>
    <property type="match status" value="1"/>
</dbReference>
<dbReference type="CDD" id="cd00093">
    <property type="entry name" value="HTH_XRE"/>
    <property type="match status" value="1"/>
</dbReference>
<evidence type="ECO:0000313" key="3">
    <source>
        <dbReference type="EMBL" id="ATA55231.1"/>
    </source>
</evidence>
<evidence type="ECO:0000259" key="2">
    <source>
        <dbReference type="PROSITE" id="PS50943"/>
    </source>
</evidence>
<dbReference type="PANTHER" id="PTHR46797:SF10">
    <property type="entry name" value="BLR1115 PROTEIN"/>
    <property type="match status" value="1"/>
</dbReference>
<dbReference type="EMBL" id="CP023284">
    <property type="protein sequence ID" value="ATA55231.1"/>
    <property type="molecule type" value="Genomic_DNA"/>
</dbReference>
<dbReference type="AlphaFoldDB" id="A0A250DM78"/>
<dbReference type="SUPFAM" id="SSF47413">
    <property type="entry name" value="lambda repressor-like DNA-binding domains"/>
    <property type="match status" value="1"/>
</dbReference>
<dbReference type="InterPro" id="IPR011051">
    <property type="entry name" value="RmlC_Cupin_sf"/>
</dbReference>
<dbReference type="GO" id="GO:0005829">
    <property type="term" value="C:cytosol"/>
    <property type="evidence" value="ECO:0007669"/>
    <property type="project" value="TreeGrafter"/>
</dbReference>
<reference evidence="3 5" key="1">
    <citation type="submission" date="2017-09" db="EMBL/GenBank/DDBJ databases">
        <title>The diverse metabolic capabilities of V. boronicumulans make it an excellent choice for continued studies on novel biodegradation.</title>
        <authorList>
            <person name="Sun S."/>
        </authorList>
    </citation>
    <scope>NUCLEOTIDE SEQUENCE [LARGE SCALE GENOMIC DNA]</scope>
    <source>
        <strain evidence="3 5">J1</strain>
    </source>
</reference>
<dbReference type="KEGG" id="vbo:CKY39_19935"/>
<evidence type="ECO:0000313" key="5">
    <source>
        <dbReference type="Proteomes" id="UP000217154"/>
    </source>
</evidence>
<dbReference type="Proteomes" id="UP000217154">
    <property type="component" value="Chromosome"/>
</dbReference>
<sequence length="199" mass="21246">MGNTSPSTPSPAPADGHIDALIATRLLALRQAQGLSLADLAGLSGVSKAMISKVERAQSSPTAVLLGKLAAGLGVSLAQLLTEDKAQPQRLRKRAAQEVWRDPEAGYLRRQVAERGAGSGVELVEVELPRAAQVGYPRWSGTPYRQSLWMLEGALQVDYGDERFELAPGDCLDFGVDRPLVFKALGPTACRYLLVAVPD</sequence>
<dbReference type="CDD" id="cd02209">
    <property type="entry name" value="cupin_XRE_C"/>
    <property type="match status" value="1"/>
</dbReference>
<dbReference type="PANTHER" id="PTHR46797">
    <property type="entry name" value="HTH-TYPE TRANSCRIPTIONAL REGULATOR"/>
    <property type="match status" value="1"/>
</dbReference>
<dbReference type="InterPro" id="IPR001387">
    <property type="entry name" value="Cro/C1-type_HTH"/>
</dbReference>
<dbReference type="GO" id="GO:0003677">
    <property type="term" value="F:DNA binding"/>
    <property type="evidence" value="ECO:0007669"/>
    <property type="project" value="UniProtKB-KW"/>
</dbReference>
<evidence type="ECO:0000256" key="1">
    <source>
        <dbReference type="ARBA" id="ARBA00023125"/>
    </source>
</evidence>
<dbReference type="InterPro" id="IPR050807">
    <property type="entry name" value="TransReg_Diox_bact_type"/>
</dbReference>
<proteinExistence type="predicted"/>
<reference evidence="4" key="2">
    <citation type="submission" date="2023-07" db="EMBL/GenBank/DDBJ databases">
        <title>Sorghum-associated microbial communities from plants grown in Nebraska, USA.</title>
        <authorList>
            <person name="Schachtman D."/>
        </authorList>
    </citation>
    <scope>NUCLEOTIDE SEQUENCE</scope>
    <source>
        <strain evidence="4">DS2795</strain>
    </source>
</reference>
<dbReference type="InterPro" id="IPR014710">
    <property type="entry name" value="RmlC-like_jellyroll"/>
</dbReference>
<dbReference type="Proteomes" id="UP001244295">
    <property type="component" value="Unassembled WGS sequence"/>
</dbReference>
<protein>
    <submittedName>
        <fullName evidence="3 4">Transcriptional regulator</fullName>
    </submittedName>
</protein>
<keyword evidence="1" id="KW-0238">DNA-binding</keyword>
<dbReference type="GO" id="GO:0003700">
    <property type="term" value="F:DNA-binding transcription factor activity"/>
    <property type="evidence" value="ECO:0007669"/>
    <property type="project" value="TreeGrafter"/>
</dbReference>
<dbReference type="SMART" id="SM00530">
    <property type="entry name" value="HTH_XRE"/>
    <property type="match status" value="1"/>
</dbReference>
<dbReference type="PROSITE" id="PS50943">
    <property type="entry name" value="HTH_CROC1"/>
    <property type="match status" value="1"/>
</dbReference>
<organism evidence="3 5">
    <name type="scientific">Variovorax boronicumulans</name>
    <dbReference type="NCBI Taxonomy" id="436515"/>
    <lineage>
        <taxon>Bacteria</taxon>
        <taxon>Pseudomonadati</taxon>
        <taxon>Pseudomonadota</taxon>
        <taxon>Betaproteobacteria</taxon>
        <taxon>Burkholderiales</taxon>
        <taxon>Comamonadaceae</taxon>
        <taxon>Variovorax</taxon>
    </lineage>
</organism>
<dbReference type="Pfam" id="PF01381">
    <property type="entry name" value="HTH_3"/>
    <property type="match status" value="1"/>
</dbReference>